<reference evidence="1" key="2">
    <citation type="journal article" date="2021" name="Sci. Rep.">
        <title>The distribution of antibiotic resistance genes in chicken gut microbiota commensals.</title>
        <authorList>
            <person name="Juricova H."/>
            <person name="Matiasovicova J."/>
            <person name="Kubasova T."/>
            <person name="Cejkova D."/>
            <person name="Rychlik I."/>
        </authorList>
    </citation>
    <scope>NUCLEOTIDE SEQUENCE</scope>
    <source>
        <strain evidence="1">An420c</strain>
    </source>
</reference>
<evidence type="ECO:0000313" key="2">
    <source>
        <dbReference type="Proteomes" id="UP000713880"/>
    </source>
</evidence>
<evidence type="ECO:0000313" key="1">
    <source>
        <dbReference type="EMBL" id="MBM6827468.1"/>
    </source>
</evidence>
<dbReference type="Proteomes" id="UP000713880">
    <property type="component" value="Unassembled WGS sequence"/>
</dbReference>
<comment type="caution">
    <text evidence="1">The sequence shown here is derived from an EMBL/GenBank/DDBJ whole genome shotgun (WGS) entry which is preliminary data.</text>
</comment>
<gene>
    <name evidence="1" type="ORF">H6A13_10250</name>
</gene>
<proteinExistence type="predicted"/>
<dbReference type="EMBL" id="JACJLV010000037">
    <property type="protein sequence ID" value="MBM6827468.1"/>
    <property type="molecule type" value="Genomic_DNA"/>
</dbReference>
<protein>
    <submittedName>
        <fullName evidence="1">Uncharacterized protein</fullName>
    </submittedName>
</protein>
<organism evidence="1 2">
    <name type="scientific">Mordavella massiliensis</name>
    <dbReference type="NCBI Taxonomy" id="1871024"/>
    <lineage>
        <taxon>Bacteria</taxon>
        <taxon>Bacillati</taxon>
        <taxon>Bacillota</taxon>
        <taxon>Clostridia</taxon>
        <taxon>Eubacteriales</taxon>
        <taxon>Clostridiaceae</taxon>
        <taxon>Mordavella</taxon>
    </lineage>
</organism>
<reference evidence="1" key="1">
    <citation type="submission" date="2020-08" db="EMBL/GenBank/DDBJ databases">
        <authorList>
            <person name="Cejkova D."/>
            <person name="Kubasova T."/>
            <person name="Jahodarova E."/>
            <person name="Rychlik I."/>
        </authorList>
    </citation>
    <scope>NUCLEOTIDE SEQUENCE</scope>
    <source>
        <strain evidence="1">An420c</strain>
    </source>
</reference>
<sequence length="259" mass="28810">MNEPYVSTQISVLKTDRRLIAFYDKLKTADVTRYAQLHADGEYYENNRKARSLIGLRLLDYSNGTGDRTVSVYANVSPDTLEFIFTRLCAGVPEFSFYQDKIFGEQDQGGYSQVTRLSIIRATVTSNGQPRRIPWIISVDNGKGIAVKNPNGGSYMKKGSFQSNAKIEISLTDADMFHVLNRVVRYIHAWEGAIAPNLIVSGKDALQNVLSQRQNNGGAAYNGYTDSYGGNYDNSYSGNYSDNYGNGYDKGYNPDFNAA</sequence>
<dbReference type="AlphaFoldDB" id="A0A939BBA4"/>
<dbReference type="RefSeq" id="WP_087150756.1">
    <property type="nucleotide sequence ID" value="NZ_JACJLV010000037.1"/>
</dbReference>
<accession>A0A939BBA4</accession>
<name>A0A939BBA4_9CLOT</name>
<keyword evidence="2" id="KW-1185">Reference proteome</keyword>